<feature type="region of interest" description="Disordered" evidence="1">
    <location>
        <begin position="513"/>
        <end position="563"/>
    </location>
</feature>
<proteinExistence type="predicted"/>
<protein>
    <submittedName>
        <fullName evidence="2">Uncharacterized protein</fullName>
    </submittedName>
</protein>
<feature type="compositionally biased region" description="Gly residues" evidence="1">
    <location>
        <begin position="519"/>
        <end position="530"/>
    </location>
</feature>
<organism evidence="2 3">
    <name type="scientific">Zymoseptoria tritici (strain ST99CH_3D7)</name>
    <dbReference type="NCBI Taxonomy" id="1276538"/>
    <lineage>
        <taxon>Eukaryota</taxon>
        <taxon>Fungi</taxon>
        <taxon>Dikarya</taxon>
        <taxon>Ascomycota</taxon>
        <taxon>Pezizomycotina</taxon>
        <taxon>Dothideomycetes</taxon>
        <taxon>Dothideomycetidae</taxon>
        <taxon>Mycosphaerellales</taxon>
        <taxon>Mycosphaerellaceae</taxon>
        <taxon>Zymoseptoria</taxon>
    </lineage>
</organism>
<feature type="compositionally biased region" description="Low complexity" evidence="1">
    <location>
        <begin position="553"/>
        <end position="563"/>
    </location>
</feature>
<gene>
    <name evidence="2" type="ORF">ZT3D7_G1744</name>
</gene>
<reference evidence="2 3" key="1">
    <citation type="submission" date="2016-06" db="EMBL/GenBank/DDBJ databases">
        <authorList>
            <person name="Kjaerup R.B."/>
            <person name="Dalgaard T.S."/>
            <person name="Juul-Madsen H.R."/>
        </authorList>
    </citation>
    <scope>NUCLEOTIDE SEQUENCE [LARGE SCALE GENOMIC DNA]</scope>
</reference>
<evidence type="ECO:0000256" key="1">
    <source>
        <dbReference type="SAM" id="MobiDB-lite"/>
    </source>
</evidence>
<evidence type="ECO:0000313" key="3">
    <source>
        <dbReference type="Proteomes" id="UP000215127"/>
    </source>
</evidence>
<feature type="region of interest" description="Disordered" evidence="1">
    <location>
        <begin position="248"/>
        <end position="267"/>
    </location>
</feature>
<dbReference type="EMBL" id="LT853692">
    <property type="protein sequence ID" value="SMQ46598.1"/>
    <property type="molecule type" value="Genomic_DNA"/>
</dbReference>
<feature type="region of interest" description="Disordered" evidence="1">
    <location>
        <begin position="182"/>
        <end position="230"/>
    </location>
</feature>
<feature type="compositionally biased region" description="Polar residues" evidence="1">
    <location>
        <begin position="421"/>
        <end position="438"/>
    </location>
</feature>
<dbReference type="Gene3D" id="3.10.450.50">
    <property type="match status" value="1"/>
</dbReference>
<feature type="region of interest" description="Disordered" evidence="1">
    <location>
        <begin position="273"/>
        <end position="482"/>
    </location>
</feature>
<keyword evidence="3" id="KW-1185">Reference proteome</keyword>
<sequence>MAYLSFLRSPTTAALADDASLNYITTTTAIKEPTAILKHIAAQSKQLEKKEEKVLNVIEGDDGCCVETLTTLLFQSGGGAYLPSMDSNLLDEREVTFAVTHVVTYNSESKIQQIRLYWDQGTLLKQVEAIGRTGRNWPIRDGKAQADFVTASVKAGNSGAPGNGNGNHKPLAARDPNEVVISQHSKRDSFSATRDPHASLSLFSERDSNDSGRSYEGPKYSTAKSAKPAPREYDELFTNGESAAAHAIAGRSSSPHKTDGTILKAGAGKHYAGNRLFDQGKDMEDSRSPERKKTYNQKYEHFAFGDGEDAPTKENRPFSKGQGGNNNTTFSFEDFSTPPKHIEKPRRDDERHWGADVDEDYPPSPPKRPIVHAPRKDADSHFDMTDASDGPLKEYKVGKSLQRQKGMGLYQDPTMEDARTSYGSRSAEKTVSTNTNNSRRGDDFGPHYSMSDNSPAGSKGAQAPNKRGTRTDLSTNWGFDGQVDAPKKIYKTAGDGMGSRKVAEEPTVAPKKIYKTAGDGMGSRSGGRAWGIGDESDPEIDADVRPSARTRRAQAQAGADLDF</sequence>
<feature type="compositionally biased region" description="Basic and acidic residues" evidence="1">
    <location>
        <begin position="185"/>
        <end position="197"/>
    </location>
</feature>
<accession>A0A1X7RGQ1</accession>
<dbReference type="SUPFAM" id="SSF54427">
    <property type="entry name" value="NTF2-like"/>
    <property type="match status" value="1"/>
</dbReference>
<feature type="compositionally biased region" description="Basic and acidic residues" evidence="1">
    <location>
        <begin position="340"/>
        <end position="355"/>
    </location>
</feature>
<evidence type="ECO:0000313" key="2">
    <source>
        <dbReference type="EMBL" id="SMQ46598.1"/>
    </source>
</evidence>
<dbReference type="InterPro" id="IPR032710">
    <property type="entry name" value="NTF2-like_dom_sf"/>
</dbReference>
<dbReference type="Proteomes" id="UP000215127">
    <property type="component" value="Chromosome 1"/>
</dbReference>
<name>A0A1X7RGQ1_ZYMT9</name>
<feature type="compositionally biased region" description="Basic and acidic residues" evidence="1">
    <location>
        <begin position="278"/>
        <end position="303"/>
    </location>
</feature>
<dbReference type="STRING" id="1276538.A0A1X7RGQ1"/>
<feature type="compositionally biased region" description="Basic and acidic residues" evidence="1">
    <location>
        <begin position="374"/>
        <end position="384"/>
    </location>
</feature>
<dbReference type="AlphaFoldDB" id="A0A1X7RGQ1"/>